<gene>
    <name evidence="2" type="ORF">METZ01_LOCUS269315</name>
</gene>
<dbReference type="InterPro" id="IPR006626">
    <property type="entry name" value="PbH1"/>
</dbReference>
<dbReference type="SUPFAM" id="SSF51126">
    <property type="entry name" value="Pectin lyase-like"/>
    <property type="match status" value="1"/>
</dbReference>
<reference evidence="2" key="1">
    <citation type="submission" date="2018-05" db="EMBL/GenBank/DDBJ databases">
        <authorList>
            <person name="Lanie J.A."/>
            <person name="Ng W.-L."/>
            <person name="Kazmierczak K.M."/>
            <person name="Andrzejewski T.M."/>
            <person name="Davidsen T.M."/>
            <person name="Wayne K.J."/>
            <person name="Tettelin H."/>
            <person name="Glass J.I."/>
            <person name="Rusch D."/>
            <person name="Podicherti R."/>
            <person name="Tsui H.-C.T."/>
            <person name="Winkler M.E."/>
        </authorList>
    </citation>
    <scope>NUCLEOTIDE SEQUENCE</scope>
</reference>
<protein>
    <recommendedName>
        <fullName evidence="1">Right handed beta helix domain-containing protein</fullName>
    </recommendedName>
</protein>
<name>A0A382K1B7_9ZZZZ</name>
<dbReference type="EMBL" id="UINC01076880">
    <property type="protein sequence ID" value="SVC16461.1"/>
    <property type="molecule type" value="Genomic_DNA"/>
</dbReference>
<feature type="domain" description="Right handed beta helix" evidence="1">
    <location>
        <begin position="188"/>
        <end position="310"/>
    </location>
</feature>
<evidence type="ECO:0000259" key="1">
    <source>
        <dbReference type="Pfam" id="PF13229"/>
    </source>
</evidence>
<dbReference type="AlphaFoldDB" id="A0A382K1B7"/>
<dbReference type="InterPro" id="IPR039448">
    <property type="entry name" value="Beta_helix"/>
</dbReference>
<organism evidence="2">
    <name type="scientific">marine metagenome</name>
    <dbReference type="NCBI Taxonomy" id="408172"/>
    <lineage>
        <taxon>unclassified sequences</taxon>
        <taxon>metagenomes</taxon>
        <taxon>ecological metagenomes</taxon>
    </lineage>
</organism>
<sequence length="392" mass="43704">MKSSLSITVGTSGAEINGRDNRAIQAGVDYLAALGGGTLRILPGRYQLNNAIYLRENICIQGSGTETVLIKNPSAQTTLVVDSDWYEDNIMLVNSKGFEVGYGVCLRANAPSHGGSNVIKRTLVARRENRFWLDEPLDKNFWTDYQAQIATLFPILTGEHIHNLEIRDLVLDGNRSQNQHLDGNYAGCIFLQNCQGIHIENVETRNYNGDGISWQVCHDVTVINCLSVNNADLGLHPGSGSLRPIIRQNHLEGNRIGLFFCWGVKHGIAENNRICNNRQFGISIGHRDTDNIIRKNRIEKSGEVGVIFRNEPNEGRCPHHNLLENNQIINSGEIGIDIQGETRSIMLLRNQIIETRKPAQHIGLQIGEKVTELTLEKNTFPGLEIETNDLRS</sequence>
<dbReference type="Pfam" id="PF13229">
    <property type="entry name" value="Beta_helix"/>
    <property type="match status" value="1"/>
</dbReference>
<accession>A0A382K1B7</accession>
<dbReference type="SMART" id="SM00710">
    <property type="entry name" value="PbH1"/>
    <property type="match status" value="7"/>
</dbReference>
<dbReference type="Gene3D" id="2.160.20.10">
    <property type="entry name" value="Single-stranded right-handed beta-helix, Pectin lyase-like"/>
    <property type="match status" value="1"/>
</dbReference>
<dbReference type="InterPro" id="IPR011050">
    <property type="entry name" value="Pectin_lyase_fold/virulence"/>
</dbReference>
<evidence type="ECO:0000313" key="2">
    <source>
        <dbReference type="EMBL" id="SVC16461.1"/>
    </source>
</evidence>
<dbReference type="InterPro" id="IPR012334">
    <property type="entry name" value="Pectin_lyas_fold"/>
</dbReference>
<proteinExistence type="predicted"/>